<dbReference type="Gene3D" id="3.40.50.10110">
    <property type="entry name" value="DNA polymerase III subunit chi"/>
    <property type="match status" value="1"/>
</dbReference>
<dbReference type="Proteomes" id="UP001201397">
    <property type="component" value="Unassembled WGS sequence"/>
</dbReference>
<dbReference type="GO" id="GO:0032298">
    <property type="term" value="P:positive regulation of DNA-templated DNA replication initiation"/>
    <property type="evidence" value="ECO:0007669"/>
    <property type="project" value="TreeGrafter"/>
</dbReference>
<evidence type="ECO:0000313" key="2">
    <source>
        <dbReference type="Proteomes" id="UP001201397"/>
    </source>
</evidence>
<comment type="caution">
    <text evidence="1">The sequence shown here is derived from an EMBL/GenBank/DDBJ whole genome shotgun (WGS) entry which is preliminary data.</text>
</comment>
<dbReference type="PANTHER" id="PTHR38767">
    <property type="entry name" value="DNA POLYMERASE III SUBUNIT CHI"/>
    <property type="match status" value="1"/>
</dbReference>
<keyword evidence="1" id="KW-0548">Nucleotidyltransferase</keyword>
<gene>
    <name evidence="1" type="ORF">L4H06_03565</name>
</gene>
<dbReference type="AlphaFoldDB" id="A0AAW5ALL5"/>
<dbReference type="GO" id="GO:0003887">
    <property type="term" value="F:DNA-directed DNA polymerase activity"/>
    <property type="evidence" value="ECO:0007669"/>
    <property type="project" value="UniProtKB-EC"/>
</dbReference>
<organism evidence="1 2">
    <name type="scientific">Neisseria lisongii</name>
    <dbReference type="NCBI Taxonomy" id="2912188"/>
    <lineage>
        <taxon>Bacteria</taxon>
        <taxon>Pseudomonadati</taxon>
        <taxon>Pseudomonadota</taxon>
        <taxon>Betaproteobacteria</taxon>
        <taxon>Neisseriales</taxon>
        <taxon>Neisseriaceae</taxon>
        <taxon>Neisseria</taxon>
    </lineage>
</organism>
<reference evidence="1" key="1">
    <citation type="submission" date="2022-01" db="EMBL/GenBank/DDBJ databases">
        <title>Neisseria sp. ZJ104.</title>
        <authorList>
            <person name="Yang C."/>
        </authorList>
    </citation>
    <scope>NUCLEOTIDE SEQUENCE</scope>
    <source>
        <strain evidence="1">ZJ104</strain>
    </source>
</reference>
<name>A0AAW5ALL5_9NEIS</name>
<dbReference type="RefSeq" id="WP_237092559.1">
    <property type="nucleotide sequence ID" value="NZ_JAKKDL010000003.1"/>
</dbReference>
<accession>A0AAW5ALL5</accession>
<dbReference type="InterPro" id="IPR007459">
    <property type="entry name" value="DNA_pol3_chi"/>
</dbReference>
<dbReference type="EC" id="2.7.7.7" evidence="1"/>
<dbReference type="InterPro" id="IPR036768">
    <property type="entry name" value="PolIII_chi_sf"/>
</dbReference>
<dbReference type="GO" id="GO:0003677">
    <property type="term" value="F:DNA binding"/>
    <property type="evidence" value="ECO:0007669"/>
    <property type="project" value="InterPro"/>
</dbReference>
<proteinExistence type="predicted"/>
<protein>
    <submittedName>
        <fullName evidence="1">DNA polymerase III subunit chi</fullName>
        <ecNumber evidence="1">2.7.7.7</ecNumber>
    </submittedName>
</protein>
<dbReference type="PANTHER" id="PTHR38767:SF1">
    <property type="entry name" value="DNA POLYMERASE III SUBUNIT CHI"/>
    <property type="match status" value="1"/>
</dbReference>
<dbReference type="EMBL" id="JAKKDL010000003">
    <property type="protein sequence ID" value="MCF7529311.1"/>
    <property type="molecule type" value="Genomic_DNA"/>
</dbReference>
<dbReference type="GO" id="GO:0006260">
    <property type="term" value="P:DNA replication"/>
    <property type="evidence" value="ECO:0007669"/>
    <property type="project" value="InterPro"/>
</dbReference>
<keyword evidence="1" id="KW-0808">Transferase</keyword>
<sequence>MPKATFYTHVSDADSFTCRLTARAAQAGGRVLVWSDSAEQIEQLDQALWHYEAESFLAHEIWQPDTPMPSETAVLLASGNTLPTIPADTTVLNLSADFWSSALTIPERTLEIIGSGLEELADARQRFQAYRRQGVVTEHHNMNGKA</sequence>
<dbReference type="SUPFAM" id="SSF102400">
    <property type="entry name" value="DNA polymerase III chi subunit"/>
    <property type="match status" value="1"/>
</dbReference>
<dbReference type="Pfam" id="PF04364">
    <property type="entry name" value="DNA_pol3_chi"/>
    <property type="match status" value="1"/>
</dbReference>
<evidence type="ECO:0000313" key="1">
    <source>
        <dbReference type="EMBL" id="MCF7529311.1"/>
    </source>
</evidence>